<accession>A0A1X6Z3Y3</accession>
<dbReference type="Proteomes" id="UP000240624">
    <property type="component" value="Unassembled WGS sequence"/>
</dbReference>
<evidence type="ECO:0000313" key="3">
    <source>
        <dbReference type="Proteomes" id="UP000193495"/>
    </source>
</evidence>
<reference evidence="2 3" key="1">
    <citation type="submission" date="2017-03" db="EMBL/GenBank/DDBJ databases">
        <authorList>
            <person name="Afonso C.L."/>
            <person name="Miller P.J."/>
            <person name="Scott M.A."/>
            <person name="Spackman E."/>
            <person name="Goraichik I."/>
            <person name="Dimitrov K.M."/>
            <person name="Suarez D.L."/>
            <person name="Swayne D.E."/>
        </authorList>
    </citation>
    <scope>NUCLEOTIDE SEQUENCE [LARGE SCALE GENOMIC DNA]</scope>
    <source>
        <strain evidence="2 3">CECT 8367</strain>
    </source>
</reference>
<evidence type="ECO:0000313" key="1">
    <source>
        <dbReference type="EMBL" id="PSK81869.1"/>
    </source>
</evidence>
<reference evidence="1 4" key="2">
    <citation type="submission" date="2018-03" db="EMBL/GenBank/DDBJ databases">
        <title>Genomic Encyclopedia of Archaeal and Bacterial Type Strains, Phase II (KMG-II): from individual species to whole genera.</title>
        <authorList>
            <person name="Goeker M."/>
        </authorList>
    </citation>
    <scope>NUCLEOTIDE SEQUENCE [LARGE SCALE GENOMIC DNA]</scope>
    <source>
        <strain evidence="1 4">DSM 29956</strain>
    </source>
</reference>
<dbReference type="AlphaFoldDB" id="A0A1X6Z3Y3"/>
<name>A0A1X6Z3Y3_9RHOB</name>
<organism evidence="2 3">
    <name type="scientific">Limimaricola soesokkakensis</name>
    <dbReference type="NCBI Taxonomy" id="1343159"/>
    <lineage>
        <taxon>Bacteria</taxon>
        <taxon>Pseudomonadati</taxon>
        <taxon>Pseudomonadota</taxon>
        <taxon>Alphaproteobacteria</taxon>
        <taxon>Rhodobacterales</taxon>
        <taxon>Paracoccaceae</taxon>
        <taxon>Limimaricola</taxon>
    </lineage>
</organism>
<keyword evidence="4" id="KW-1185">Reference proteome</keyword>
<dbReference type="Proteomes" id="UP000193495">
    <property type="component" value="Unassembled WGS sequence"/>
</dbReference>
<dbReference type="EMBL" id="FWFY01000004">
    <property type="protein sequence ID" value="SLN40099.1"/>
    <property type="molecule type" value="Genomic_DNA"/>
</dbReference>
<evidence type="ECO:0000313" key="4">
    <source>
        <dbReference type="Proteomes" id="UP000240624"/>
    </source>
</evidence>
<dbReference type="EMBL" id="PYGB01000014">
    <property type="protein sequence ID" value="PSK81869.1"/>
    <property type="molecule type" value="Genomic_DNA"/>
</dbReference>
<proteinExistence type="predicted"/>
<gene>
    <name evidence="1" type="ORF">CLV79_11487</name>
    <name evidence="2" type="ORF">LOS8367_01631</name>
</gene>
<protein>
    <submittedName>
        <fullName evidence="2">Uncharacterized protein</fullName>
    </submittedName>
</protein>
<sequence length="46" mass="5136">MLAGCRLPGSRCLEKWTNHSDRLMLPAENDDFAGVLDRTDIIADMS</sequence>
<evidence type="ECO:0000313" key="2">
    <source>
        <dbReference type="EMBL" id="SLN40099.1"/>
    </source>
</evidence>